<dbReference type="SUPFAM" id="SSF52266">
    <property type="entry name" value="SGNH hydrolase"/>
    <property type="match status" value="1"/>
</dbReference>
<protein>
    <submittedName>
        <fullName evidence="2">Lysophospholipase L1-like esterase</fullName>
    </submittedName>
</protein>
<reference evidence="2 3" key="1">
    <citation type="submission" date="2017-08" db="EMBL/GenBank/DDBJ databases">
        <authorList>
            <person name="de Groot N.N."/>
        </authorList>
    </citation>
    <scope>NUCLEOTIDE SEQUENCE [LARGE SCALE GENOMIC DNA]</scope>
    <source>
        <strain evidence="2 3">JC228</strain>
    </source>
</reference>
<dbReference type="InterPro" id="IPR036514">
    <property type="entry name" value="SGNH_hydro_sf"/>
</dbReference>
<evidence type="ECO:0000259" key="1">
    <source>
        <dbReference type="Pfam" id="PF13472"/>
    </source>
</evidence>
<dbReference type="Pfam" id="PF13472">
    <property type="entry name" value="Lipase_GDSL_2"/>
    <property type="match status" value="1"/>
</dbReference>
<dbReference type="CDD" id="cd00229">
    <property type="entry name" value="SGNH_hydrolase"/>
    <property type="match status" value="1"/>
</dbReference>
<organism evidence="2 3">
    <name type="scientific">Bacillus oleivorans</name>
    <dbReference type="NCBI Taxonomy" id="1448271"/>
    <lineage>
        <taxon>Bacteria</taxon>
        <taxon>Bacillati</taxon>
        <taxon>Bacillota</taxon>
        <taxon>Bacilli</taxon>
        <taxon>Bacillales</taxon>
        <taxon>Bacillaceae</taxon>
        <taxon>Bacillus</taxon>
    </lineage>
</organism>
<dbReference type="AlphaFoldDB" id="A0A285D463"/>
<dbReference type="RefSeq" id="WP_097160027.1">
    <property type="nucleotide sequence ID" value="NZ_JBEPMQ010000009.1"/>
</dbReference>
<dbReference type="PANTHER" id="PTHR30383">
    <property type="entry name" value="THIOESTERASE 1/PROTEASE 1/LYSOPHOSPHOLIPASE L1"/>
    <property type="match status" value="1"/>
</dbReference>
<dbReference type="EMBL" id="OAOP01000009">
    <property type="protein sequence ID" value="SNX74582.1"/>
    <property type="molecule type" value="Genomic_DNA"/>
</dbReference>
<dbReference type="InterPro" id="IPR051532">
    <property type="entry name" value="Ester_Hydrolysis_Enzymes"/>
</dbReference>
<name>A0A285D463_9BACI</name>
<proteinExistence type="predicted"/>
<evidence type="ECO:0000313" key="3">
    <source>
        <dbReference type="Proteomes" id="UP000219546"/>
    </source>
</evidence>
<keyword evidence="3" id="KW-1185">Reference proteome</keyword>
<dbReference type="OrthoDB" id="252349at2"/>
<dbReference type="PANTHER" id="PTHR30383:SF5">
    <property type="entry name" value="SGNH HYDROLASE-TYPE ESTERASE DOMAIN-CONTAINING PROTEIN"/>
    <property type="match status" value="1"/>
</dbReference>
<dbReference type="Gene3D" id="3.40.50.1110">
    <property type="entry name" value="SGNH hydrolase"/>
    <property type="match status" value="1"/>
</dbReference>
<dbReference type="GO" id="GO:0004622">
    <property type="term" value="F:phosphatidylcholine lysophospholipase activity"/>
    <property type="evidence" value="ECO:0007669"/>
    <property type="project" value="TreeGrafter"/>
</dbReference>
<gene>
    <name evidence="2" type="ORF">SAMN05877753_109192</name>
</gene>
<sequence>MKKVIILCVLSLMVFLYVILSDGTSGNLKAENTKSFGELERLKNALSNPLEQYVSIVFIGDSITWGMSAAGNPVNFKMGRDGTLSDIRDNFESLSFVNQFKRYIGSEYMAGAPPLLSNWDASPNGESIAVYKKEILLFPEGENFEIVTEGNVRPHEVVESKDSISNKFLCFQIDSSANGTGIIRFNFTGKEFTLSYGSTASSMDYELLVNGMSQGIFSTMVGFDGNLAGFDNHRTHTFDYVEDALIEIKTVKNNFEGPQALKIGGVLIDKTVKISNQGIIGATARSYLKRNLEGNTSGDGIAITDEDRYIFIQLGTNDRREKDSLIFKGNLQKLINKVKPNRALILMCANPVVNENPENYHFNMEEVCNVINQTAEENQIDFINNYAIFKDLKSSNYLADSLHPNDYGHEQIYRNIVHSLEQRQGAW</sequence>
<dbReference type="Proteomes" id="UP000219546">
    <property type="component" value="Unassembled WGS sequence"/>
</dbReference>
<evidence type="ECO:0000313" key="2">
    <source>
        <dbReference type="EMBL" id="SNX74582.1"/>
    </source>
</evidence>
<feature type="domain" description="SGNH hydrolase-type esterase" evidence="1">
    <location>
        <begin position="274"/>
        <end position="410"/>
    </location>
</feature>
<dbReference type="InterPro" id="IPR013830">
    <property type="entry name" value="SGNH_hydro"/>
</dbReference>
<accession>A0A285D463</accession>